<name>A0A154QCB0_9GAMM</name>
<proteinExistence type="predicted"/>
<dbReference type="EMBL" id="LVJS01000145">
    <property type="protein sequence ID" value="KZC21864.1"/>
    <property type="molecule type" value="Genomic_DNA"/>
</dbReference>
<evidence type="ECO:0000313" key="1">
    <source>
        <dbReference type="EMBL" id="KZC21864.1"/>
    </source>
</evidence>
<sequence length="366" mass="39253">MKSSNQLDTALDAARLSKINSDSTCPIADAHVYVRSGSPTLPTVTAALARFKNQAVLAGCKRLKECAGGGTAKPGHLPAACKSACYSRDEGNCLSQLERSYAIEIKSPTDSSSAYIDALQSEASDFVALLDEVQYQRPGSVENTLAASGVRALSEYLDVLSKVAQGRKSEYLADAAHLSDRLTFLSNKVEEVSGKQLSSSTKETKEQVQTALGAIGKLAGILQTMGSNATSANEIKRLVRENKGTVDGLIQSLRAVALGDSSLAQTYSDLVVRNQRLLLEQKFANARDDYDRRLISAQLENYQYGDDQAMATAINAMFDNLSAANESMVSLVEHPTDEQKKLIANERLQNLKAAVGALVEVAQAVK</sequence>
<dbReference type="AlphaFoldDB" id="A0A154QCB0"/>
<comment type="caution">
    <text evidence="1">The sequence shown here is derived from an EMBL/GenBank/DDBJ whole genome shotgun (WGS) entry which is preliminary data.</text>
</comment>
<accession>A0A154QCB0</accession>
<organism evidence="1 2">
    <name type="scientific">Rhodanobacter thiooxydans</name>
    <dbReference type="NCBI Taxonomy" id="416169"/>
    <lineage>
        <taxon>Bacteria</taxon>
        <taxon>Pseudomonadati</taxon>
        <taxon>Pseudomonadota</taxon>
        <taxon>Gammaproteobacteria</taxon>
        <taxon>Lysobacterales</taxon>
        <taxon>Rhodanobacteraceae</taxon>
        <taxon>Rhodanobacter</taxon>
    </lineage>
</organism>
<keyword evidence="2" id="KW-1185">Reference proteome</keyword>
<reference evidence="1 2" key="1">
    <citation type="journal article" date="2016" name="MBio">
        <title>Lateral Gene Transfer in a Heavy Metal-Contaminated-Groundwater Microbial Community.</title>
        <authorList>
            <person name="Hemme C.L."/>
            <person name="Green S.J."/>
            <person name="Rishishwar L."/>
            <person name="Prakash O."/>
            <person name="Pettenato A."/>
            <person name="Chakraborty R."/>
            <person name="Deutschbauer A.M."/>
            <person name="Van Nostrand J.D."/>
            <person name="Wu L."/>
            <person name="He Z."/>
            <person name="Jordan I.K."/>
            <person name="Hazen T.C."/>
            <person name="Arkin A.P."/>
            <person name="Kostka J.E."/>
            <person name="Zhou J."/>
        </authorList>
    </citation>
    <scope>NUCLEOTIDE SEQUENCE [LARGE SCALE GENOMIC DNA]</scope>
    <source>
        <strain evidence="1 2">FW104-T7</strain>
    </source>
</reference>
<dbReference type="Proteomes" id="UP000076131">
    <property type="component" value="Unassembled WGS sequence"/>
</dbReference>
<protein>
    <submittedName>
        <fullName evidence="1">Uncharacterized protein</fullName>
    </submittedName>
</protein>
<dbReference type="RefSeq" id="WP_008436735.1">
    <property type="nucleotide sequence ID" value="NZ_LVJS01000145.1"/>
</dbReference>
<evidence type="ECO:0000313" key="2">
    <source>
        <dbReference type="Proteomes" id="UP000076131"/>
    </source>
</evidence>
<gene>
    <name evidence="1" type="ORF">RHOFW104T7_03530</name>
</gene>